<dbReference type="GO" id="GO:0005886">
    <property type="term" value="C:plasma membrane"/>
    <property type="evidence" value="ECO:0007669"/>
    <property type="project" value="UniProtKB-SubCell"/>
</dbReference>
<keyword evidence="10" id="KW-1003">Cell membrane</keyword>
<dbReference type="PROSITE" id="PS00154">
    <property type="entry name" value="ATPASE_E1_E2"/>
    <property type="match status" value="1"/>
</dbReference>
<dbReference type="GO" id="GO:0055070">
    <property type="term" value="P:copper ion homeostasis"/>
    <property type="evidence" value="ECO:0007669"/>
    <property type="project" value="TreeGrafter"/>
</dbReference>
<dbReference type="InterPro" id="IPR059000">
    <property type="entry name" value="ATPase_P-type_domA"/>
</dbReference>
<keyword evidence="6 10" id="KW-0067">ATP-binding</keyword>
<feature type="transmembrane region" description="Helical" evidence="10">
    <location>
        <begin position="927"/>
        <end position="944"/>
    </location>
</feature>
<dbReference type="NCBIfam" id="NF005460">
    <property type="entry name" value="PRK07056.1"/>
    <property type="match status" value="1"/>
</dbReference>
<evidence type="ECO:0000313" key="13">
    <source>
        <dbReference type="EMBL" id="EHP43528.1"/>
    </source>
</evidence>
<evidence type="ECO:0000256" key="5">
    <source>
        <dbReference type="ARBA" id="ARBA00022741"/>
    </source>
</evidence>
<feature type="transmembrane region" description="Helical" evidence="10">
    <location>
        <begin position="548"/>
        <end position="570"/>
    </location>
</feature>
<evidence type="ECO:0000256" key="2">
    <source>
        <dbReference type="ARBA" id="ARBA00006024"/>
    </source>
</evidence>
<feature type="transmembrane region" description="Helical" evidence="10">
    <location>
        <begin position="902"/>
        <end position="921"/>
    </location>
</feature>
<evidence type="ECO:0000256" key="1">
    <source>
        <dbReference type="ARBA" id="ARBA00004127"/>
    </source>
</evidence>
<protein>
    <submittedName>
        <fullName evidence="13">Copper-translocating P-type ATPase</fullName>
    </submittedName>
</protein>
<dbReference type="GO" id="GO:0005507">
    <property type="term" value="F:copper ion binding"/>
    <property type="evidence" value="ECO:0007669"/>
    <property type="project" value="TreeGrafter"/>
</dbReference>
<dbReference type="SUPFAM" id="SSF81653">
    <property type="entry name" value="Calcium ATPase, transduction domain A"/>
    <property type="match status" value="1"/>
</dbReference>
<dbReference type="InterPro" id="IPR001757">
    <property type="entry name" value="P_typ_ATPase"/>
</dbReference>
<dbReference type="SUPFAM" id="SSF56784">
    <property type="entry name" value="HAD-like"/>
    <property type="match status" value="1"/>
</dbReference>
<evidence type="ECO:0000256" key="9">
    <source>
        <dbReference type="ARBA" id="ARBA00023136"/>
    </source>
</evidence>
<name>H1S1F3_9BURK</name>
<dbReference type="SUPFAM" id="SSF75304">
    <property type="entry name" value="Amidase signature (AS) enzymes"/>
    <property type="match status" value="1"/>
</dbReference>
<keyword evidence="4 10" id="KW-0479">Metal-binding</keyword>
<dbReference type="InterPro" id="IPR044492">
    <property type="entry name" value="P_typ_ATPase_HD_dom"/>
</dbReference>
<dbReference type="Gene3D" id="3.40.50.1000">
    <property type="entry name" value="HAD superfamily/HAD-like"/>
    <property type="match status" value="1"/>
</dbReference>
<dbReference type="Gene3D" id="2.70.150.10">
    <property type="entry name" value="Calcium-transporting ATPase, cytoplasmic transduction domain A"/>
    <property type="match status" value="1"/>
</dbReference>
<dbReference type="InterPro" id="IPR008250">
    <property type="entry name" value="ATPase_P-typ_transduc_dom_A_sf"/>
</dbReference>
<dbReference type="Gene3D" id="3.40.1110.10">
    <property type="entry name" value="Calcium-transporting ATPase, cytoplasmic domain N"/>
    <property type="match status" value="1"/>
</dbReference>
<dbReference type="InterPro" id="IPR023631">
    <property type="entry name" value="Amidase_dom"/>
</dbReference>
<dbReference type="NCBIfam" id="TIGR01511">
    <property type="entry name" value="ATPase-IB1_Cu"/>
    <property type="match status" value="1"/>
</dbReference>
<keyword evidence="9 10" id="KW-0472">Membrane</keyword>
<dbReference type="EMBL" id="AHJE01000017">
    <property type="protein sequence ID" value="EHP43528.1"/>
    <property type="molecule type" value="Genomic_DNA"/>
</dbReference>
<dbReference type="GO" id="GO:0043682">
    <property type="term" value="F:P-type divalent copper transporter activity"/>
    <property type="evidence" value="ECO:0007669"/>
    <property type="project" value="TreeGrafter"/>
</dbReference>
<keyword evidence="3 10" id="KW-0812">Transmembrane</keyword>
<evidence type="ECO:0000256" key="4">
    <source>
        <dbReference type="ARBA" id="ARBA00022723"/>
    </source>
</evidence>
<feature type="domain" description="Amidase" evidence="12">
    <location>
        <begin position="40"/>
        <end position="405"/>
    </location>
</feature>
<keyword evidence="7" id="KW-1278">Translocase</keyword>
<sequence>MRQLSAGTADAASLLAGCVERACNPGGEGARVFPHGVSMAASKQARASDMLRGQGVAGPLSGLPISVKDLFDVQGDVTRAGARVLPEQVAAADAAAIARLRAAGAVFVGRTNMTEFAYSGVGINPHYGTPRNPFERAVGRIPGGSSSGAAVSVTDGMAVAAIGSDTGGSCRIPAALCGIVGFKPTARRVPLQGTVPLSPSYDSIGCLARTVACCAALDRVMADEPDGPVAARPVRGLRLAVARNVVLDGLSGEVASAYERALGRLAAAGAVLREVAFDSWDPLPELGINGGLVAAEASAWHAERVAALGDRYDPRVLSRIRMGEQQSAADYLRTRARRMALCREAQGEMKGFDAVVLPTVPIVAPRIADLADDAAFFSVNRLLLRNPAIANVLDLCALSMPCHEAGDARLGKWLETRAKRQTADAIRALAALRPDSAIVRRDGVEASVPLGSVRVGDEIVVLPGARVPVDAKVIEGSSHADESMLTGESLPVPKEPGALLTGGAINYEGRLVARTVAVGAETVLARIIRMVEHAQAAKAPIQRMVDRVSAVFVPVVLGIALATLLGWGLIGGNWETALLNAVAVLVIACPCALGLATPTAIMAGTGAGARAGILIKDAEALEVAHRVKVVAFDKTGTLTVGKPEVVALAVPAGAGDDGEQRLLARLAALQAGSEHPLAHAVLAAARTRGIHAPTATDVRALPGMGLSGKVDGVALQLGSERLRASLGAAAGTLEAQAQALQQAGRTVSWLIETGAQDASPVPNRVAGLVAFGDAIKPGARGAIERLRAAGVRTVMLSGDNKGAAARVAETLGLDEVQAEVLPADKAERVNGLKAGGTVVAMVGDGINDAPALAAADVGIAMSTGTDVAMHAAGITLMRGDPALVADALAISHRTVRKIRENLFWAFFYNVIGIPLAAAGLLNPVVAGAAMAFSSVSVVGNALLLRRWKPAGEKA</sequence>
<dbReference type="InterPro" id="IPR036928">
    <property type="entry name" value="AS_sf"/>
</dbReference>
<dbReference type="GO" id="GO:0016887">
    <property type="term" value="F:ATP hydrolysis activity"/>
    <property type="evidence" value="ECO:0007669"/>
    <property type="project" value="InterPro"/>
</dbReference>
<dbReference type="InterPro" id="IPR023214">
    <property type="entry name" value="HAD_sf"/>
</dbReference>
<dbReference type="SFLD" id="SFLDS00003">
    <property type="entry name" value="Haloacid_Dehalogenase"/>
    <property type="match status" value="1"/>
</dbReference>
<dbReference type="Pfam" id="PF00702">
    <property type="entry name" value="Hydrolase"/>
    <property type="match status" value="1"/>
</dbReference>
<accession>H1S1F3</accession>
<dbReference type="SUPFAM" id="SSF81665">
    <property type="entry name" value="Calcium ATPase, transmembrane domain M"/>
    <property type="match status" value="1"/>
</dbReference>
<evidence type="ECO:0000256" key="6">
    <source>
        <dbReference type="ARBA" id="ARBA00022840"/>
    </source>
</evidence>
<dbReference type="PATRIC" id="fig|1127483.3.peg.1492"/>
<comment type="similarity">
    <text evidence="2 10">Belongs to the cation transport ATPase (P-type) (TC 3.A.3) family. Type IB subfamily.</text>
</comment>
<evidence type="ECO:0000256" key="10">
    <source>
        <dbReference type="RuleBase" id="RU362081"/>
    </source>
</evidence>
<dbReference type="CDD" id="cd02094">
    <property type="entry name" value="P-type_ATPase_Cu-like"/>
    <property type="match status" value="1"/>
</dbReference>
<dbReference type="AlphaFoldDB" id="H1S1F3"/>
<feature type="transmembrane region" description="Helical" evidence="10">
    <location>
        <begin position="576"/>
        <end position="596"/>
    </location>
</feature>
<evidence type="ECO:0000256" key="8">
    <source>
        <dbReference type="ARBA" id="ARBA00022989"/>
    </source>
</evidence>
<dbReference type="NCBIfam" id="TIGR01525">
    <property type="entry name" value="ATPase-IB_hvy"/>
    <property type="match status" value="1"/>
</dbReference>
<proteinExistence type="inferred from homology"/>
<dbReference type="InterPro" id="IPR018303">
    <property type="entry name" value="ATPase_P-typ_P_site"/>
</dbReference>
<feature type="domain" description="P-type ATPase A" evidence="11">
    <location>
        <begin position="432"/>
        <end position="532"/>
    </location>
</feature>
<dbReference type="Pfam" id="PF00122">
    <property type="entry name" value="E1-E2_ATPase"/>
    <property type="match status" value="1"/>
</dbReference>
<evidence type="ECO:0000256" key="7">
    <source>
        <dbReference type="ARBA" id="ARBA00022967"/>
    </source>
</evidence>
<dbReference type="InterPro" id="IPR023299">
    <property type="entry name" value="ATPase_P-typ_cyto_dom_N"/>
</dbReference>
<dbReference type="FunFam" id="2.70.150.10:FF:000002">
    <property type="entry name" value="Copper-transporting ATPase 1, putative"/>
    <property type="match status" value="1"/>
</dbReference>
<dbReference type="GO" id="GO:0012505">
    <property type="term" value="C:endomembrane system"/>
    <property type="evidence" value="ECO:0007669"/>
    <property type="project" value="UniProtKB-SubCell"/>
</dbReference>
<dbReference type="SFLD" id="SFLDG00002">
    <property type="entry name" value="C1.7:_P-type_atpase_like"/>
    <property type="match status" value="1"/>
</dbReference>
<evidence type="ECO:0000313" key="14">
    <source>
        <dbReference type="Proteomes" id="UP000005808"/>
    </source>
</evidence>
<dbReference type="PRINTS" id="PR00119">
    <property type="entry name" value="CATATPASE"/>
</dbReference>
<comment type="subcellular location">
    <subcellularLocation>
        <location evidence="10">Cell membrane</location>
    </subcellularLocation>
    <subcellularLocation>
        <location evidence="1">Endomembrane system</location>
        <topology evidence="1">Multi-pass membrane protein</topology>
    </subcellularLocation>
</comment>
<organism evidence="13 14">
    <name type="scientific">Cupriavidus basilensis OR16</name>
    <dbReference type="NCBI Taxonomy" id="1127483"/>
    <lineage>
        <taxon>Bacteria</taxon>
        <taxon>Pseudomonadati</taxon>
        <taxon>Pseudomonadota</taxon>
        <taxon>Betaproteobacteria</taxon>
        <taxon>Burkholderiales</taxon>
        <taxon>Burkholderiaceae</taxon>
        <taxon>Cupriavidus</taxon>
    </lineage>
</organism>
<dbReference type="PANTHER" id="PTHR43520">
    <property type="entry name" value="ATP7, ISOFORM B"/>
    <property type="match status" value="1"/>
</dbReference>
<dbReference type="PANTHER" id="PTHR43520:SF8">
    <property type="entry name" value="P-TYPE CU(+) TRANSPORTER"/>
    <property type="match status" value="1"/>
</dbReference>
<dbReference type="Pfam" id="PF01425">
    <property type="entry name" value="Amidase"/>
    <property type="match status" value="1"/>
</dbReference>
<keyword evidence="5 10" id="KW-0547">Nucleotide-binding</keyword>
<dbReference type="Gene3D" id="3.90.1300.10">
    <property type="entry name" value="Amidase signature (AS) domain"/>
    <property type="match status" value="1"/>
</dbReference>
<reference evidence="13 14" key="1">
    <citation type="journal article" date="2012" name="J. Bacteriol.">
        <title>De Novo Genome Project of Cupriavidus basilensis OR16.</title>
        <authorList>
            <person name="Cserhati M."/>
            <person name="Kriszt B."/>
            <person name="Szoboszlay S."/>
            <person name="Toth A."/>
            <person name="Szabo I."/>
            <person name="Tancsics A."/>
            <person name="Nagy I."/>
            <person name="Horvath B."/>
            <person name="Nagy I."/>
            <person name="Kukolya J."/>
        </authorList>
    </citation>
    <scope>NUCLEOTIDE SEQUENCE [LARGE SCALE GENOMIC DNA]</scope>
    <source>
        <strain evidence="13 14">OR16</strain>
    </source>
</reference>
<gene>
    <name evidence="13" type="ORF">OR16_07451</name>
</gene>
<comment type="caution">
    <text evidence="13">The sequence shown here is derived from an EMBL/GenBank/DDBJ whole genome shotgun (WGS) entry which is preliminary data.</text>
</comment>
<evidence type="ECO:0000259" key="12">
    <source>
        <dbReference type="Pfam" id="PF01425"/>
    </source>
</evidence>
<dbReference type="Proteomes" id="UP000005808">
    <property type="component" value="Unassembled WGS sequence"/>
</dbReference>
<dbReference type="GO" id="GO:0005524">
    <property type="term" value="F:ATP binding"/>
    <property type="evidence" value="ECO:0007669"/>
    <property type="project" value="UniProtKB-UniRule"/>
</dbReference>
<dbReference type="SFLD" id="SFLDF00027">
    <property type="entry name" value="p-type_atpase"/>
    <property type="match status" value="1"/>
</dbReference>
<evidence type="ECO:0000259" key="11">
    <source>
        <dbReference type="Pfam" id="PF00122"/>
    </source>
</evidence>
<dbReference type="NCBIfam" id="TIGR01494">
    <property type="entry name" value="ATPase_P-type"/>
    <property type="match status" value="2"/>
</dbReference>
<dbReference type="InterPro" id="IPR027256">
    <property type="entry name" value="P-typ_ATPase_IB"/>
</dbReference>
<evidence type="ECO:0000256" key="3">
    <source>
        <dbReference type="ARBA" id="ARBA00022692"/>
    </source>
</evidence>
<dbReference type="InterPro" id="IPR036412">
    <property type="entry name" value="HAD-like_sf"/>
</dbReference>
<dbReference type="InterPro" id="IPR023298">
    <property type="entry name" value="ATPase_P-typ_TM_dom_sf"/>
</dbReference>
<keyword evidence="8 10" id="KW-1133">Transmembrane helix</keyword>